<dbReference type="GO" id="GO:0006213">
    <property type="term" value="P:pyrimidine nucleoside metabolic process"/>
    <property type="evidence" value="ECO:0007669"/>
    <property type="project" value="InterPro"/>
</dbReference>
<accession>A0A7W5FTJ7</accession>
<name>A0A7W5FTJ7_9BURK</name>
<dbReference type="GO" id="GO:0004645">
    <property type="term" value="F:1,4-alpha-oligoglucan phosphorylase activity"/>
    <property type="evidence" value="ECO:0007669"/>
    <property type="project" value="InterPro"/>
</dbReference>
<dbReference type="Pfam" id="PF02885">
    <property type="entry name" value="Glycos_trans_3N"/>
    <property type="match status" value="1"/>
</dbReference>
<comment type="catalytic activity">
    <reaction evidence="3 4">
        <text>thymidine + phosphate = 2-deoxy-alpha-D-ribose 1-phosphate + thymine</text>
        <dbReference type="Rhea" id="RHEA:16037"/>
        <dbReference type="ChEBI" id="CHEBI:17748"/>
        <dbReference type="ChEBI" id="CHEBI:17821"/>
        <dbReference type="ChEBI" id="CHEBI:43474"/>
        <dbReference type="ChEBI" id="CHEBI:57259"/>
        <dbReference type="EC" id="2.4.2.4"/>
    </reaction>
</comment>
<dbReference type="Gene3D" id="1.20.970.50">
    <property type="match status" value="1"/>
</dbReference>
<dbReference type="InterPro" id="IPR028579">
    <property type="entry name" value="Thym_Pase_Put"/>
</dbReference>
<dbReference type="PANTHER" id="PTHR10515">
    <property type="entry name" value="THYMIDINE PHOSPHORYLASE"/>
    <property type="match status" value="1"/>
</dbReference>
<dbReference type="SUPFAM" id="SSF54680">
    <property type="entry name" value="Pyrimidine nucleoside phosphorylase C-terminal domain"/>
    <property type="match status" value="1"/>
</dbReference>
<dbReference type="SUPFAM" id="SSF47648">
    <property type="entry name" value="Nucleoside phosphorylase/phosphoribosyltransferase N-terminal domain"/>
    <property type="match status" value="1"/>
</dbReference>
<dbReference type="GO" id="GO:0009032">
    <property type="term" value="F:thymidine phosphorylase activity"/>
    <property type="evidence" value="ECO:0007669"/>
    <property type="project" value="UniProtKB-UniRule"/>
</dbReference>
<keyword evidence="7" id="KW-1185">Reference proteome</keyword>
<proteinExistence type="inferred from homology"/>
<dbReference type="Pfam" id="PF00591">
    <property type="entry name" value="Glycos_transf_3"/>
    <property type="match status" value="1"/>
</dbReference>
<dbReference type="PANTHER" id="PTHR10515:SF0">
    <property type="entry name" value="THYMIDINE PHOSPHORYLASE"/>
    <property type="match status" value="1"/>
</dbReference>
<dbReference type="EMBL" id="JACHXD010000003">
    <property type="protein sequence ID" value="MBB3118253.1"/>
    <property type="molecule type" value="Genomic_DNA"/>
</dbReference>
<dbReference type="GO" id="GO:0006206">
    <property type="term" value="P:pyrimidine nucleobase metabolic process"/>
    <property type="evidence" value="ECO:0007669"/>
    <property type="project" value="InterPro"/>
</dbReference>
<dbReference type="Proteomes" id="UP000541535">
    <property type="component" value="Unassembled WGS sequence"/>
</dbReference>
<keyword evidence="2 4" id="KW-0808">Transferase</keyword>
<dbReference type="Gene3D" id="3.40.1030.10">
    <property type="entry name" value="Nucleoside phosphorylase/phosphoribosyltransferase catalytic domain"/>
    <property type="match status" value="1"/>
</dbReference>
<gene>
    <name evidence="6" type="ORF">FHS03_001284</name>
</gene>
<evidence type="ECO:0000313" key="7">
    <source>
        <dbReference type="Proteomes" id="UP000541535"/>
    </source>
</evidence>
<dbReference type="PROSITE" id="PS00647">
    <property type="entry name" value="THYMID_PHOSPHORYLASE"/>
    <property type="match status" value="1"/>
</dbReference>
<evidence type="ECO:0000256" key="3">
    <source>
        <dbReference type="ARBA" id="ARBA00048550"/>
    </source>
</evidence>
<evidence type="ECO:0000256" key="1">
    <source>
        <dbReference type="ARBA" id="ARBA00022676"/>
    </source>
</evidence>
<dbReference type="RefSeq" id="WP_221208062.1">
    <property type="nucleotide sequence ID" value="NZ_JACHXD010000003.1"/>
</dbReference>
<dbReference type="Gene3D" id="3.90.1170.30">
    <property type="entry name" value="Pyrimidine nucleoside phosphorylase-like, C-terminal domain"/>
    <property type="match status" value="1"/>
</dbReference>
<organism evidence="6 7">
    <name type="scientific">Pseudoduganella violacea</name>
    <dbReference type="NCBI Taxonomy" id="1715466"/>
    <lineage>
        <taxon>Bacteria</taxon>
        <taxon>Pseudomonadati</taxon>
        <taxon>Pseudomonadota</taxon>
        <taxon>Betaproteobacteria</taxon>
        <taxon>Burkholderiales</taxon>
        <taxon>Oxalobacteraceae</taxon>
        <taxon>Telluria group</taxon>
        <taxon>Pseudoduganella</taxon>
    </lineage>
</organism>
<dbReference type="InterPro" id="IPR000312">
    <property type="entry name" value="Glycosyl_Trfase_fam3"/>
</dbReference>
<reference evidence="6 7" key="1">
    <citation type="submission" date="2020-08" db="EMBL/GenBank/DDBJ databases">
        <title>Genomic Encyclopedia of Type Strains, Phase III (KMG-III): the genomes of soil and plant-associated and newly described type strains.</title>
        <authorList>
            <person name="Whitman W."/>
        </authorList>
    </citation>
    <scope>NUCLEOTIDE SEQUENCE [LARGE SCALE GENOMIC DNA]</scope>
    <source>
        <strain evidence="6 7">CECT 8897</strain>
    </source>
</reference>
<evidence type="ECO:0000259" key="5">
    <source>
        <dbReference type="SMART" id="SM00941"/>
    </source>
</evidence>
<dbReference type="InterPro" id="IPR013102">
    <property type="entry name" value="PYNP_C"/>
</dbReference>
<dbReference type="SUPFAM" id="SSF52418">
    <property type="entry name" value="Nucleoside phosphorylase/phosphoribosyltransferase catalytic domain"/>
    <property type="match status" value="1"/>
</dbReference>
<evidence type="ECO:0000256" key="4">
    <source>
        <dbReference type="HAMAP-Rule" id="MF_00703"/>
    </source>
</evidence>
<dbReference type="InterPro" id="IPR017872">
    <property type="entry name" value="Pyrmidine_PPase_CS"/>
</dbReference>
<feature type="domain" description="Pyrimidine nucleoside phosphorylase C-terminal" evidence="5">
    <location>
        <begin position="441"/>
        <end position="508"/>
    </location>
</feature>
<dbReference type="AlphaFoldDB" id="A0A7W5FTJ7"/>
<keyword evidence="1 4" id="KW-0328">Glycosyltransferase</keyword>
<dbReference type="EC" id="2.4.2.4" evidence="4"/>
<dbReference type="InterPro" id="IPR000053">
    <property type="entry name" value="Thymidine/pyrmidine_PPase"/>
</dbReference>
<sequence length="513" mass="53781">MSIHQPPAANAVHAAGSVLRARRLGIDTYQHLVVYLRRDSPVCRAEGFEAQSRIELICGALTVTATLNVADSELLELDEAGLSDASWRALGVRDGTPVQLRHAAPLQSFAAVRAKLQGRPFDDAALLAVAQDIVAGRYSDIHLATLITACSGSHLDLAETIALTRAMVAVGQRMQWPAEVVVDKHCVGGLPGNRTTLLVVPIVAACGLIMPKTSSRAITSPAGTADTMEVLAPVSLEVEQMRQVVRREGGCIAWGGGVALSPADDILIRVERALELDSDGLLVASVLSKKVAAGATHVLIDIPWGRTAKVRSEQAARQLANRLEACGQALGLHVRCVLSDGSQPVGSGIGPAQEALDVLAVLRGQDDAPQDLRQRALTLAGLLLELGGKAAQGQGEALALQTLESGAAWRKFQGICAAQGGMRELPQACCSQVLTARHGGRVVAIDNRKLSTLAKLAGAPRAAAAGLRFHAPLGTVLTPGQPLLTLYAETPGELRYALDYAETQSALVTVEDA</sequence>
<dbReference type="InterPro" id="IPR017459">
    <property type="entry name" value="Glycosyl_Trfase_fam3_N_dom"/>
</dbReference>
<dbReference type="NCBIfam" id="NF003338">
    <property type="entry name" value="PRK04350.1"/>
    <property type="match status" value="1"/>
</dbReference>
<comment type="caution">
    <text evidence="6">The sequence shown here is derived from an EMBL/GenBank/DDBJ whole genome shotgun (WGS) entry which is preliminary data.</text>
</comment>
<evidence type="ECO:0000256" key="2">
    <source>
        <dbReference type="ARBA" id="ARBA00022679"/>
    </source>
</evidence>
<evidence type="ECO:0000313" key="6">
    <source>
        <dbReference type="EMBL" id="MBB3118253.1"/>
    </source>
</evidence>
<comment type="similarity">
    <text evidence="4">Belongs to the thymidine/pyrimidine-nucleoside phosphorylase family. Type 2 subfamily.</text>
</comment>
<protein>
    <recommendedName>
        <fullName evidence="4">Putative thymidine phosphorylase</fullName>
        <ecNumber evidence="4">2.4.2.4</ecNumber>
    </recommendedName>
    <alternativeName>
        <fullName evidence="4">TdRPase</fullName>
    </alternativeName>
</protein>
<dbReference type="InterPro" id="IPR013466">
    <property type="entry name" value="Thymidine/AMP_Pase"/>
</dbReference>
<dbReference type="HAMAP" id="MF_00703">
    <property type="entry name" value="Thymid_phosp_2"/>
    <property type="match status" value="1"/>
</dbReference>
<dbReference type="GO" id="GO:0005829">
    <property type="term" value="C:cytosol"/>
    <property type="evidence" value="ECO:0007669"/>
    <property type="project" value="TreeGrafter"/>
</dbReference>
<dbReference type="InterPro" id="IPR036320">
    <property type="entry name" value="Glycosyl_Trfase_fam3_N_dom_sf"/>
</dbReference>
<dbReference type="InterPro" id="IPR036566">
    <property type="entry name" value="PYNP-like_C_sf"/>
</dbReference>
<dbReference type="NCBIfam" id="TIGR02645">
    <property type="entry name" value="ARCH_P_rylase"/>
    <property type="match status" value="1"/>
</dbReference>
<dbReference type="SMART" id="SM00941">
    <property type="entry name" value="PYNP_C"/>
    <property type="match status" value="1"/>
</dbReference>
<dbReference type="InterPro" id="IPR035902">
    <property type="entry name" value="Nuc_phospho_transferase"/>
</dbReference>